<comment type="caution">
    <text evidence="3">The sequence shown here is derived from an EMBL/GenBank/DDBJ whole genome shotgun (WGS) entry which is preliminary data.</text>
</comment>
<evidence type="ECO:0000313" key="3">
    <source>
        <dbReference type="EMBL" id="MCJ0824422.1"/>
    </source>
</evidence>
<keyword evidence="4" id="KW-1185">Reference proteome</keyword>
<organism evidence="3 4">
    <name type="scientific">Cognatiluteimonas sedimenti</name>
    <dbReference type="NCBI Taxonomy" id="2927791"/>
    <lineage>
        <taxon>Bacteria</taxon>
        <taxon>Pseudomonadati</taxon>
        <taxon>Pseudomonadota</taxon>
        <taxon>Gammaproteobacteria</taxon>
        <taxon>Lysobacterales</taxon>
        <taxon>Lysobacteraceae</taxon>
        <taxon>Cognatiluteimonas</taxon>
    </lineage>
</organism>
<evidence type="ECO:0000256" key="1">
    <source>
        <dbReference type="SAM" id="SignalP"/>
    </source>
</evidence>
<dbReference type="Gene3D" id="3.40.710.10">
    <property type="entry name" value="DD-peptidase/beta-lactamase superfamily"/>
    <property type="match status" value="1"/>
</dbReference>
<dbReference type="PANTHER" id="PTHR46825:SF15">
    <property type="entry name" value="BETA-LACTAMASE-RELATED DOMAIN-CONTAINING PROTEIN"/>
    <property type="match status" value="1"/>
</dbReference>
<sequence>MSRRPHMGVWLLRAAALLGGMLLGLSAQASTPVGPVRDAQAADRAAFDAMVDATVARYRLPGIAVGVIEDGQVVYTRTVGETVAGSGDPVTRDTLFKIASNSKAMTASVLARLVQAGRLDWDAPVVRYLPDFAMHDPWVTRHMLVRDLLVHNSGLPEGGGDLMLWPEPNLFTRADILGGLRHIKPAYGFRAGYAYDNLLYVVAGEVAAAAGGAPYEELVRRELFQPLGLSRCRVGEFHLDQAGSVAQPHMRKGDGNVVIRRDEAVVPAITMAAAGGIRCSLDDMLAWARNWLDPTPQQLQWLGTGQRRALWTARTPMPIPQRRRDWDNTHYYAYAFGFRLADVDGQWTVSHTGTLGGMYSAMMLLPDRRSGFVIMINGDGDAARTVLAEVLLKHFTAPGQGRDIDSYADELARDAAAPSRSRAPDISGRRPVAAREMARWLGVWRDPWFGEVAICPAGDGVEFQAAKSPSMEAPVSRLGDRYLVHWDEARADVDAWLDFAGEGNARTLRMAKVDPDGDFSSDYEDLAFTWVRGCE</sequence>
<accession>A0ABT0A0C2</accession>
<dbReference type="RefSeq" id="WP_243318140.1">
    <property type="nucleotide sequence ID" value="NZ_JALGCL010000001.1"/>
</dbReference>
<feature type="signal peptide" evidence="1">
    <location>
        <begin position="1"/>
        <end position="29"/>
    </location>
</feature>
<dbReference type="Proteomes" id="UP001165423">
    <property type="component" value="Unassembled WGS sequence"/>
</dbReference>
<dbReference type="PANTHER" id="PTHR46825">
    <property type="entry name" value="D-ALANYL-D-ALANINE-CARBOXYPEPTIDASE/ENDOPEPTIDASE AMPH"/>
    <property type="match status" value="1"/>
</dbReference>
<dbReference type="InterPro" id="IPR050491">
    <property type="entry name" value="AmpC-like"/>
</dbReference>
<dbReference type="InterPro" id="IPR012338">
    <property type="entry name" value="Beta-lactam/transpept-like"/>
</dbReference>
<dbReference type="Pfam" id="PF00144">
    <property type="entry name" value="Beta-lactamase"/>
    <property type="match status" value="1"/>
</dbReference>
<dbReference type="InterPro" id="IPR001466">
    <property type="entry name" value="Beta-lactam-related"/>
</dbReference>
<dbReference type="GO" id="GO:0016787">
    <property type="term" value="F:hydrolase activity"/>
    <property type="evidence" value="ECO:0007669"/>
    <property type="project" value="UniProtKB-KW"/>
</dbReference>
<dbReference type="SUPFAM" id="SSF56601">
    <property type="entry name" value="beta-lactamase/transpeptidase-like"/>
    <property type="match status" value="1"/>
</dbReference>
<keyword evidence="1" id="KW-0732">Signal</keyword>
<reference evidence="3 4" key="1">
    <citation type="submission" date="2022-03" db="EMBL/GenBank/DDBJ databases">
        <title>Luteimonas soily sp. nov., a novel bacterium isolated from the soil.</title>
        <authorList>
            <person name="Zhang X."/>
        </authorList>
    </citation>
    <scope>NUCLEOTIDE SEQUENCE [LARGE SCALE GENOMIC DNA]</scope>
    <source>
        <strain evidence="3 4">50</strain>
    </source>
</reference>
<gene>
    <name evidence="3" type="ORF">MQC88_00345</name>
</gene>
<evidence type="ECO:0000313" key="4">
    <source>
        <dbReference type="Proteomes" id="UP001165423"/>
    </source>
</evidence>
<feature type="domain" description="Beta-lactamase-related" evidence="2">
    <location>
        <begin position="47"/>
        <end position="385"/>
    </location>
</feature>
<name>A0ABT0A0C2_9GAMM</name>
<protein>
    <submittedName>
        <fullName evidence="3">Serine hydrolase</fullName>
    </submittedName>
</protein>
<proteinExistence type="predicted"/>
<feature type="chain" id="PRO_5047489407" evidence="1">
    <location>
        <begin position="30"/>
        <end position="535"/>
    </location>
</feature>
<evidence type="ECO:0000259" key="2">
    <source>
        <dbReference type="Pfam" id="PF00144"/>
    </source>
</evidence>
<dbReference type="EMBL" id="JALGCL010000001">
    <property type="protein sequence ID" value="MCJ0824422.1"/>
    <property type="molecule type" value="Genomic_DNA"/>
</dbReference>
<keyword evidence="3" id="KW-0378">Hydrolase</keyword>